<feature type="domain" description="Alpha-carbonic anhydrase" evidence="9">
    <location>
        <begin position="116"/>
        <end position="391"/>
    </location>
</feature>
<keyword evidence="8" id="KW-0812">Transmembrane</keyword>
<dbReference type="EMBL" id="BFEA01000104">
    <property type="protein sequence ID" value="GBG68679.1"/>
    <property type="molecule type" value="Genomic_DNA"/>
</dbReference>
<sequence length="399" mass="43773">MEDSRAYRVLVNAAAAAAAAAPNRVQVPFGGGSTGRPVRDSYAGACPSGISFILVLIVAALLTTSPLPLVASSPGLRDHWSLSRRLLSESTSGDAAASQHSVAQPAAQPVAHSEDPPYAYSVHGGDWGGVCSEPKSRFQSPVDIVLKDVVNVPALGDLRQRGHYPQVQANVSVYHNNHTFEISFHEDNRIRLPMFDVDKPYNLSDSWDASSYAPNGGSRSKPRAETFHLTQCHLHCLSETEIDGSHFDVEIHCVHVRHGGGEERESVGVWAVFMNRTTGGADCDPYLEKLLAAVPELLHRGPHDLFPVQLPGFSLSHLLPSDGTYFHYYPGSLTTPPCSEGLLWYVFKNPLPICDRHFETISDLVQALNGRKVQNFRQVQPLHGRVMYRWMDPKPDTEA</sequence>
<keyword evidence="8" id="KW-0472">Membrane</keyword>
<keyword evidence="11" id="KW-1185">Reference proteome</keyword>
<organism evidence="10 11">
    <name type="scientific">Chara braunii</name>
    <name type="common">Braun's stonewort</name>
    <dbReference type="NCBI Taxonomy" id="69332"/>
    <lineage>
        <taxon>Eukaryota</taxon>
        <taxon>Viridiplantae</taxon>
        <taxon>Streptophyta</taxon>
        <taxon>Charophyceae</taxon>
        <taxon>Charales</taxon>
        <taxon>Characeae</taxon>
        <taxon>Chara</taxon>
    </lineage>
</organism>
<accession>A0A388KF52</accession>
<keyword evidence="3" id="KW-0479">Metal-binding</keyword>
<comment type="similarity">
    <text evidence="1">Belongs to the alpha-carbonic anhydrase family.</text>
</comment>
<evidence type="ECO:0000313" key="11">
    <source>
        <dbReference type="Proteomes" id="UP000265515"/>
    </source>
</evidence>
<dbReference type="SUPFAM" id="SSF51069">
    <property type="entry name" value="Carbonic anhydrase"/>
    <property type="match status" value="1"/>
</dbReference>
<dbReference type="PANTHER" id="PTHR18952">
    <property type="entry name" value="CARBONIC ANHYDRASE"/>
    <property type="match status" value="1"/>
</dbReference>
<dbReference type="AlphaFoldDB" id="A0A388KF52"/>
<evidence type="ECO:0000256" key="4">
    <source>
        <dbReference type="ARBA" id="ARBA00022833"/>
    </source>
</evidence>
<evidence type="ECO:0000256" key="7">
    <source>
        <dbReference type="SAM" id="MobiDB-lite"/>
    </source>
</evidence>
<keyword evidence="8" id="KW-1133">Transmembrane helix</keyword>
<keyword evidence="4" id="KW-0862">Zinc</keyword>
<keyword evidence="5" id="KW-0456">Lyase</keyword>
<evidence type="ECO:0000256" key="1">
    <source>
        <dbReference type="ARBA" id="ARBA00010718"/>
    </source>
</evidence>
<dbReference type="CDD" id="cd00326">
    <property type="entry name" value="alpha_CA"/>
    <property type="match status" value="1"/>
</dbReference>
<dbReference type="InterPro" id="IPR036398">
    <property type="entry name" value="CA_dom_sf"/>
</dbReference>
<dbReference type="Gene3D" id="3.10.200.10">
    <property type="entry name" value="Alpha carbonic anhydrase"/>
    <property type="match status" value="1"/>
</dbReference>
<proteinExistence type="inferred from homology"/>
<dbReference type="InterPro" id="IPR023561">
    <property type="entry name" value="Carbonic_anhydrase_a-class"/>
</dbReference>
<dbReference type="InterPro" id="IPR001148">
    <property type="entry name" value="CA_dom"/>
</dbReference>
<evidence type="ECO:0000313" key="10">
    <source>
        <dbReference type="EMBL" id="GBG68679.1"/>
    </source>
</evidence>
<dbReference type="Gramene" id="GBG68679">
    <property type="protein sequence ID" value="GBG68679"/>
    <property type="gene ID" value="CBR_g3220"/>
</dbReference>
<feature type="compositionally biased region" description="Polar residues" evidence="7">
    <location>
        <begin position="93"/>
        <end position="102"/>
    </location>
</feature>
<dbReference type="STRING" id="69332.A0A388KF52"/>
<dbReference type="PROSITE" id="PS51144">
    <property type="entry name" value="ALPHA_CA_2"/>
    <property type="match status" value="1"/>
</dbReference>
<dbReference type="SMART" id="SM01057">
    <property type="entry name" value="Carb_anhydrase"/>
    <property type="match status" value="1"/>
</dbReference>
<dbReference type="GO" id="GO:0008270">
    <property type="term" value="F:zinc ion binding"/>
    <property type="evidence" value="ECO:0007669"/>
    <property type="project" value="InterPro"/>
</dbReference>
<evidence type="ECO:0000256" key="2">
    <source>
        <dbReference type="ARBA" id="ARBA00012925"/>
    </source>
</evidence>
<evidence type="ECO:0000256" key="3">
    <source>
        <dbReference type="ARBA" id="ARBA00022723"/>
    </source>
</evidence>
<feature type="transmembrane region" description="Helical" evidence="8">
    <location>
        <begin position="42"/>
        <end position="62"/>
    </location>
</feature>
<evidence type="ECO:0000259" key="9">
    <source>
        <dbReference type="PROSITE" id="PS51144"/>
    </source>
</evidence>
<feature type="region of interest" description="Disordered" evidence="7">
    <location>
        <begin position="93"/>
        <end position="114"/>
    </location>
</feature>
<dbReference type="Pfam" id="PF00194">
    <property type="entry name" value="Carb_anhydrase"/>
    <property type="match status" value="1"/>
</dbReference>
<comment type="catalytic activity">
    <reaction evidence="6">
        <text>hydrogencarbonate + H(+) = CO2 + H2O</text>
        <dbReference type="Rhea" id="RHEA:10748"/>
        <dbReference type="ChEBI" id="CHEBI:15377"/>
        <dbReference type="ChEBI" id="CHEBI:15378"/>
        <dbReference type="ChEBI" id="CHEBI:16526"/>
        <dbReference type="ChEBI" id="CHEBI:17544"/>
        <dbReference type="EC" id="4.2.1.1"/>
    </reaction>
</comment>
<evidence type="ECO:0000256" key="5">
    <source>
        <dbReference type="ARBA" id="ARBA00023239"/>
    </source>
</evidence>
<evidence type="ECO:0000256" key="6">
    <source>
        <dbReference type="ARBA" id="ARBA00048348"/>
    </source>
</evidence>
<dbReference type="Proteomes" id="UP000265515">
    <property type="component" value="Unassembled WGS sequence"/>
</dbReference>
<protein>
    <recommendedName>
        <fullName evidence="2">carbonic anhydrase</fullName>
        <ecNumber evidence="2">4.2.1.1</ecNumber>
    </recommendedName>
</protein>
<dbReference type="EC" id="4.2.1.1" evidence="2"/>
<comment type="caution">
    <text evidence="10">The sequence shown here is derived from an EMBL/GenBank/DDBJ whole genome shotgun (WGS) entry which is preliminary data.</text>
</comment>
<dbReference type="OrthoDB" id="429145at2759"/>
<dbReference type="PANTHER" id="PTHR18952:SF265">
    <property type="entry name" value="CARBONIC ANHYDRASE"/>
    <property type="match status" value="1"/>
</dbReference>
<reference evidence="10 11" key="1">
    <citation type="journal article" date="2018" name="Cell">
        <title>The Chara Genome: Secondary Complexity and Implications for Plant Terrestrialization.</title>
        <authorList>
            <person name="Nishiyama T."/>
            <person name="Sakayama H."/>
            <person name="Vries J.D."/>
            <person name="Buschmann H."/>
            <person name="Saint-Marcoux D."/>
            <person name="Ullrich K.K."/>
            <person name="Haas F.B."/>
            <person name="Vanderstraeten L."/>
            <person name="Becker D."/>
            <person name="Lang D."/>
            <person name="Vosolsobe S."/>
            <person name="Rombauts S."/>
            <person name="Wilhelmsson P.K.I."/>
            <person name="Janitza P."/>
            <person name="Kern R."/>
            <person name="Heyl A."/>
            <person name="Rumpler F."/>
            <person name="Villalobos L.I.A.C."/>
            <person name="Clay J.M."/>
            <person name="Skokan R."/>
            <person name="Toyoda A."/>
            <person name="Suzuki Y."/>
            <person name="Kagoshima H."/>
            <person name="Schijlen E."/>
            <person name="Tajeshwar N."/>
            <person name="Catarino B."/>
            <person name="Hetherington A.J."/>
            <person name="Saltykova A."/>
            <person name="Bonnot C."/>
            <person name="Breuninger H."/>
            <person name="Symeonidi A."/>
            <person name="Radhakrishnan G.V."/>
            <person name="Van Nieuwerburgh F."/>
            <person name="Deforce D."/>
            <person name="Chang C."/>
            <person name="Karol K.G."/>
            <person name="Hedrich R."/>
            <person name="Ulvskov P."/>
            <person name="Glockner G."/>
            <person name="Delwiche C.F."/>
            <person name="Petrasek J."/>
            <person name="Van de Peer Y."/>
            <person name="Friml J."/>
            <person name="Beilby M."/>
            <person name="Dolan L."/>
            <person name="Kohara Y."/>
            <person name="Sugano S."/>
            <person name="Fujiyama A."/>
            <person name="Delaux P.-M."/>
            <person name="Quint M."/>
            <person name="TheiBen G."/>
            <person name="Hagemann M."/>
            <person name="Harholt J."/>
            <person name="Dunand C."/>
            <person name="Zachgo S."/>
            <person name="Langdale J."/>
            <person name="Maumus F."/>
            <person name="Straeten D.V.D."/>
            <person name="Gould S.B."/>
            <person name="Rensing S.A."/>
        </authorList>
    </citation>
    <scope>NUCLEOTIDE SEQUENCE [LARGE SCALE GENOMIC DNA]</scope>
    <source>
        <strain evidence="10 11">S276</strain>
    </source>
</reference>
<evidence type="ECO:0000256" key="8">
    <source>
        <dbReference type="SAM" id="Phobius"/>
    </source>
</evidence>
<gene>
    <name evidence="10" type="ORF">CBR_g3220</name>
</gene>
<name>A0A388KF52_CHABU</name>
<dbReference type="GO" id="GO:0004089">
    <property type="term" value="F:carbonate dehydratase activity"/>
    <property type="evidence" value="ECO:0007669"/>
    <property type="project" value="UniProtKB-EC"/>
</dbReference>